<gene>
    <name evidence="1" type="ORF">AN396_01135</name>
</gene>
<organism evidence="1 2">
    <name type="scientific">Candidatus Epulonipiscium fishelsonii</name>
    <dbReference type="NCBI Taxonomy" id="77094"/>
    <lineage>
        <taxon>Bacteria</taxon>
        <taxon>Bacillati</taxon>
        <taxon>Bacillota</taxon>
        <taxon>Clostridia</taxon>
        <taxon>Lachnospirales</taxon>
        <taxon>Lachnospiraceae</taxon>
        <taxon>Candidatus Epulonipiscium</taxon>
    </lineage>
</organism>
<comment type="caution">
    <text evidence="1">The sequence shown here is derived from an EMBL/GenBank/DDBJ whole genome shotgun (WGS) entry which is preliminary data.</text>
</comment>
<protein>
    <submittedName>
        <fullName evidence="1">Uncharacterized protein</fullName>
    </submittedName>
</protein>
<evidence type="ECO:0000313" key="2">
    <source>
        <dbReference type="Proteomes" id="UP000188605"/>
    </source>
</evidence>
<evidence type="ECO:0000313" key="1">
    <source>
        <dbReference type="EMBL" id="ONI40205.1"/>
    </source>
</evidence>
<dbReference type="EMBL" id="LJDB01000055">
    <property type="protein sequence ID" value="ONI40205.1"/>
    <property type="molecule type" value="Genomic_DNA"/>
</dbReference>
<dbReference type="Proteomes" id="UP000188605">
    <property type="component" value="Unassembled WGS sequence"/>
</dbReference>
<sequence length="870" mass="98669">MNFKQLSLLIVSGSMFANPITSASPTMTFDEKTTILDSETEEYISIKQEIVEIPDKSLRKIVLSLVDKNIDGKIQKDEIEKLTSLYADNLNINNLKGLEYAINLENLSLNDNNISDISTIHSFKKLKILRLNNNPIDFGTKSNIEVLEKFKIAVPKEMNKSIINFKDENLKKTVLSNLNKASNDTITQNDMLKLEQLDLSNKSISYLDGLEYATNLQTLDLGSNNIKNIAPLSYLLKLKELDLSDNKIWDISSLSKLTNLENLNLRGNTPTQKNATDSIYSSTKTLGPLDSLKELICLEKLVLANNNIITFKALEELKNLKDLDISNNKVNNNSFWQLSREFWKQLENLNINYNYIYIYEDIEFQLNGERLRTIWELLVKLKGSYKHPLSQGNIPALKYDNIEYTEEIEITTSPYTKILLPIEFFSYTEKKDYINEYIIDEHGNIASKRVTYDNGNVISNVDTSRSMDYILKYIATDERGMKSNPLIINLKVTSAVNEKPIIQYNGNKEIVVYKGDNNFQTPPMLVAQDAEDGTLIAEANPAKVDTTKLGNHKITYIATDSNGNQSDPVEILIKVIELEKNIDYKTKSIKNQAPRLNFISNTYFEIIQNSKFEMPLVEGIDDHDDVDIHIKIFYNGVKVDKVDTSKLGEYKLIYLGVDNNGKTSDELILTFKVIKAVDENLKATHLNFIDISDHWAKDVVNKAVELGFVAGVSKDCFMPEKPVQIADAFTFLDRVLIFNNIAGDFSERNLTKIDAIVLDKIGWAIEHINSIGSKLSADTFNLIEENLENNMTREMLAQILFEITNGKLATINTNIDFIDISESLYKEAIKYCAKTGLLCGTSKNKISPDKILTRAELVAILIRLNEKLKS</sequence>
<proteinExistence type="predicted"/>
<name>A0ACC8XC60_9FIRM</name>
<reference evidence="1" key="1">
    <citation type="submission" date="2016-08" db="EMBL/GenBank/DDBJ databases">
        <authorList>
            <person name="Ngugi D.K."/>
            <person name="Miyake S."/>
            <person name="Stingl U."/>
        </authorList>
    </citation>
    <scope>NUCLEOTIDE SEQUENCE</scope>
    <source>
        <strain evidence="1">SCG-B11WGA-EpuloA1</strain>
    </source>
</reference>
<accession>A0ACC8XC60</accession>
<keyword evidence="2" id="KW-1185">Reference proteome</keyword>